<dbReference type="PANTHER" id="PTHR30036:SF1">
    <property type="entry name" value="D-XYLOSE-BINDING PERIPLASMIC PROTEIN"/>
    <property type="match status" value="1"/>
</dbReference>
<dbReference type="Proteomes" id="UP000732378">
    <property type="component" value="Unassembled WGS sequence"/>
</dbReference>
<comment type="subcellular location">
    <subcellularLocation>
        <location evidence="1">Cell envelope</location>
    </subcellularLocation>
</comment>
<reference evidence="5 6" key="1">
    <citation type="submission" date="2021-01" db="EMBL/GenBank/DDBJ databases">
        <title>Sequencing the genomes of 1000 actinobacteria strains.</title>
        <authorList>
            <person name="Klenk H.-P."/>
        </authorList>
    </citation>
    <scope>NUCLEOTIDE SEQUENCE [LARGE SCALE GENOMIC DNA]</scope>
    <source>
        <strain evidence="5 6">DSM 18239</strain>
    </source>
</reference>
<dbReference type="Pfam" id="PF13407">
    <property type="entry name" value="Peripla_BP_4"/>
    <property type="match status" value="1"/>
</dbReference>
<keyword evidence="2 3" id="KW-0732">Signal</keyword>
<evidence type="ECO:0000256" key="2">
    <source>
        <dbReference type="ARBA" id="ARBA00022729"/>
    </source>
</evidence>
<accession>A0ABS2MDK4</accession>
<evidence type="ECO:0000313" key="5">
    <source>
        <dbReference type="EMBL" id="MBM7509207.1"/>
    </source>
</evidence>
<gene>
    <name evidence="5" type="ORF">JOE61_003021</name>
</gene>
<sequence length="368" mass="38122">MFTSLPRVAALATAIVIGGAGLSACGANDAQTSGSDDGSSSSAGGTIALLLPESKTTRYEAFDKPLFEAKVAELCSECEVDYFNADQDEQKQAQQLTSALTAGADVVVLDPVNGAGATGMVAEAQGQDVPVIAYDRFIDGADYYMSFDNETVGQMQGEALIEAMDDQGSILMLNGAPSDPNAAQFKAGAHSVIDSSGVTILEEYDNPDWSPENAQQWTSDQLSKYKPAEINGVYAANDGQAGGVVAALTGAGVSRDSLPPITGQDAEIAAIQRILAGEQALTIYKPIPIEAETAAEVAVELATGEEVGETTDTGVTQSDYNGVTSYIFDPIAVTQDNVADTVIADGFYDASDICTGDYAKVCQEAGIS</sequence>
<keyword evidence="6" id="KW-1185">Reference proteome</keyword>
<organism evidence="5 6">
    <name type="scientific">Nocardioides salarius</name>
    <dbReference type="NCBI Taxonomy" id="374513"/>
    <lineage>
        <taxon>Bacteria</taxon>
        <taxon>Bacillati</taxon>
        <taxon>Actinomycetota</taxon>
        <taxon>Actinomycetes</taxon>
        <taxon>Propionibacteriales</taxon>
        <taxon>Nocardioidaceae</taxon>
        <taxon>Nocardioides</taxon>
    </lineage>
</organism>
<evidence type="ECO:0000259" key="4">
    <source>
        <dbReference type="Pfam" id="PF13407"/>
    </source>
</evidence>
<evidence type="ECO:0000256" key="3">
    <source>
        <dbReference type="SAM" id="SignalP"/>
    </source>
</evidence>
<dbReference type="PANTHER" id="PTHR30036">
    <property type="entry name" value="D-XYLOSE-BINDING PERIPLASMIC PROTEIN"/>
    <property type="match status" value="1"/>
</dbReference>
<evidence type="ECO:0000313" key="6">
    <source>
        <dbReference type="Proteomes" id="UP000732378"/>
    </source>
</evidence>
<proteinExistence type="predicted"/>
<dbReference type="Gene3D" id="3.40.50.2300">
    <property type="match status" value="2"/>
</dbReference>
<name>A0ABS2MDK4_9ACTN</name>
<protein>
    <submittedName>
        <fullName evidence="5">D-xylose transport system substrate-binding protein</fullName>
    </submittedName>
</protein>
<feature type="chain" id="PRO_5045405914" evidence="3">
    <location>
        <begin position="27"/>
        <end position="368"/>
    </location>
</feature>
<feature type="signal peptide" evidence="3">
    <location>
        <begin position="1"/>
        <end position="26"/>
    </location>
</feature>
<dbReference type="RefSeq" id="WP_193666996.1">
    <property type="nucleotide sequence ID" value="NZ_JACDTV010000001.1"/>
</dbReference>
<dbReference type="InterPro" id="IPR025997">
    <property type="entry name" value="SBP_2_dom"/>
</dbReference>
<dbReference type="PROSITE" id="PS51257">
    <property type="entry name" value="PROKAR_LIPOPROTEIN"/>
    <property type="match status" value="1"/>
</dbReference>
<comment type="caution">
    <text evidence="5">The sequence shown here is derived from an EMBL/GenBank/DDBJ whole genome shotgun (WGS) entry which is preliminary data.</text>
</comment>
<dbReference type="InterPro" id="IPR028082">
    <property type="entry name" value="Peripla_BP_I"/>
</dbReference>
<dbReference type="SUPFAM" id="SSF53822">
    <property type="entry name" value="Periplasmic binding protein-like I"/>
    <property type="match status" value="1"/>
</dbReference>
<feature type="domain" description="Periplasmic binding protein" evidence="4">
    <location>
        <begin position="47"/>
        <end position="306"/>
    </location>
</feature>
<dbReference type="InterPro" id="IPR050555">
    <property type="entry name" value="Bact_Solute-Bind_Prot2"/>
</dbReference>
<dbReference type="EMBL" id="JAFBBZ010000001">
    <property type="protein sequence ID" value="MBM7509207.1"/>
    <property type="molecule type" value="Genomic_DNA"/>
</dbReference>
<evidence type="ECO:0000256" key="1">
    <source>
        <dbReference type="ARBA" id="ARBA00004196"/>
    </source>
</evidence>